<protein>
    <submittedName>
        <fullName evidence="1">Uncharacterized protein</fullName>
    </submittedName>
</protein>
<keyword evidence="2" id="KW-1185">Reference proteome</keyword>
<reference evidence="1" key="1">
    <citation type="submission" date="2021-03" db="EMBL/GenBank/DDBJ databases">
        <authorList>
            <person name="Wang G."/>
        </authorList>
    </citation>
    <scope>NUCLEOTIDE SEQUENCE</scope>
    <source>
        <strain evidence="1">KCTC 12899</strain>
    </source>
</reference>
<dbReference type="AlphaFoldDB" id="A0A8J7Q4I1"/>
<dbReference type="Proteomes" id="UP000664417">
    <property type="component" value="Unassembled WGS sequence"/>
</dbReference>
<evidence type="ECO:0000313" key="2">
    <source>
        <dbReference type="Proteomes" id="UP000664417"/>
    </source>
</evidence>
<dbReference type="EMBL" id="JAFREP010000004">
    <property type="protein sequence ID" value="MBO1317922.1"/>
    <property type="molecule type" value="Genomic_DNA"/>
</dbReference>
<proteinExistence type="predicted"/>
<accession>A0A8J7Q4I1</accession>
<sequence length="69" mass="7865">MNFKKRGYRCEGGLLGLAGKAQATMAPAKPTTTKAVSVKPKKHDKSEGFSLKIWSEMAWEKRKRTRWVR</sequence>
<comment type="caution">
    <text evidence="1">The sequence shown here is derived from an EMBL/GenBank/DDBJ whole genome shotgun (WGS) entry which is preliminary data.</text>
</comment>
<organism evidence="1 2">
    <name type="scientific">Acanthopleuribacter pedis</name>
    <dbReference type="NCBI Taxonomy" id="442870"/>
    <lineage>
        <taxon>Bacteria</taxon>
        <taxon>Pseudomonadati</taxon>
        <taxon>Acidobacteriota</taxon>
        <taxon>Holophagae</taxon>
        <taxon>Acanthopleuribacterales</taxon>
        <taxon>Acanthopleuribacteraceae</taxon>
        <taxon>Acanthopleuribacter</taxon>
    </lineage>
</organism>
<dbReference type="RefSeq" id="WP_207857432.1">
    <property type="nucleotide sequence ID" value="NZ_JAFREP010000004.1"/>
</dbReference>
<gene>
    <name evidence="1" type="ORF">J3U88_05565</name>
</gene>
<name>A0A8J7Q4I1_9BACT</name>
<evidence type="ECO:0000313" key="1">
    <source>
        <dbReference type="EMBL" id="MBO1317922.1"/>
    </source>
</evidence>